<dbReference type="FunFam" id="3.65.10.10:FF:000001">
    <property type="entry name" value="UDP-N-acetylglucosamine 1-carboxyvinyltransferase"/>
    <property type="match status" value="1"/>
</dbReference>
<evidence type="ECO:0000313" key="15">
    <source>
        <dbReference type="Proteomes" id="UP000262969"/>
    </source>
</evidence>
<feature type="binding site" evidence="12">
    <location>
        <position position="305"/>
    </location>
    <ligand>
        <name>UDP-N-acetyl-alpha-D-glucosamine</name>
        <dbReference type="ChEBI" id="CHEBI:57705"/>
    </ligand>
</feature>
<feature type="domain" description="Enolpyruvate transferase" evidence="13">
    <location>
        <begin position="7"/>
        <end position="406"/>
    </location>
</feature>
<evidence type="ECO:0000256" key="5">
    <source>
        <dbReference type="ARBA" id="ARBA00022679"/>
    </source>
</evidence>
<evidence type="ECO:0000256" key="12">
    <source>
        <dbReference type="HAMAP-Rule" id="MF_00111"/>
    </source>
</evidence>
<dbReference type="GO" id="GO:0009252">
    <property type="term" value="P:peptidoglycan biosynthetic process"/>
    <property type="evidence" value="ECO:0007669"/>
    <property type="project" value="UniProtKB-UniRule"/>
</dbReference>
<evidence type="ECO:0000259" key="13">
    <source>
        <dbReference type="Pfam" id="PF00275"/>
    </source>
</evidence>
<dbReference type="GO" id="GO:0008760">
    <property type="term" value="F:UDP-N-acetylglucosamine 1-carboxyvinyltransferase activity"/>
    <property type="evidence" value="ECO:0007669"/>
    <property type="project" value="UniProtKB-UniRule"/>
</dbReference>
<dbReference type="NCBIfam" id="NF006873">
    <property type="entry name" value="PRK09369.1"/>
    <property type="match status" value="1"/>
</dbReference>
<comment type="similarity">
    <text evidence="10 12">Belongs to the EPSP synthase family. MurA subfamily.</text>
</comment>
<comment type="caution">
    <text evidence="14">The sequence shown here is derived from an EMBL/GenBank/DDBJ whole genome shotgun (WGS) entry which is preliminary data.</text>
</comment>
<evidence type="ECO:0000256" key="10">
    <source>
        <dbReference type="ARBA" id="ARBA00038367"/>
    </source>
</evidence>
<evidence type="ECO:0000256" key="11">
    <source>
        <dbReference type="ARBA" id="ARBA00047527"/>
    </source>
</evidence>
<comment type="caution">
    <text evidence="12">Lacks conserved residue(s) required for the propagation of feature annotation.</text>
</comment>
<feature type="binding site" evidence="12">
    <location>
        <position position="327"/>
    </location>
    <ligand>
        <name>UDP-N-acetyl-alpha-D-glucosamine</name>
        <dbReference type="ChEBI" id="CHEBI:57705"/>
    </ligand>
</feature>
<feature type="binding site" evidence="12">
    <location>
        <begin position="122"/>
        <end position="126"/>
    </location>
    <ligand>
        <name>UDP-N-acetyl-alpha-D-glucosamine</name>
        <dbReference type="ChEBI" id="CHEBI:57705"/>
    </ligand>
</feature>
<keyword evidence="4 12" id="KW-0132">Cell division</keyword>
<name>A0A3D2X4Y9_9FIRM</name>
<dbReference type="NCBIfam" id="NF009470">
    <property type="entry name" value="PRK12830.1"/>
    <property type="match status" value="1"/>
</dbReference>
<comment type="pathway">
    <text evidence="2 12">Cell wall biogenesis; peptidoglycan biosynthesis.</text>
</comment>
<dbReference type="GO" id="GO:0005737">
    <property type="term" value="C:cytoplasm"/>
    <property type="evidence" value="ECO:0007669"/>
    <property type="project" value="UniProtKB-SubCell"/>
</dbReference>
<dbReference type="GO" id="GO:0071555">
    <property type="term" value="P:cell wall organization"/>
    <property type="evidence" value="ECO:0007669"/>
    <property type="project" value="UniProtKB-KW"/>
</dbReference>
<keyword evidence="8 12" id="KW-0131">Cell cycle</keyword>
<sequence length="432" mass="46017">MEQYIIKGGKALAGEVTIGGAKNAALGILAAAVMTDEQVTIENLPDVSDICIQLQAIEAIGAKVERIDRHTVKINGGTINSRSIDDDFVRRIRASYYLLGALLGKYKYAEVALPGGCNIGSRPIDQHIKGFEALGADVKIQHGMITASAKKLVGTHLYFDCVTVGATINVMLAAALAEGQTIMENAAKEPHVVDVANFLNSMGANIKGAGTDVIRIKGVNKLHGSTYSIIPDQIEAGTFMLAAVATKGDVTIKNVIPKHLEAITAKIVEIGAEVEEFDDAIRVVANKRLGHTQVKTLPYPGFPTDMQPQIATVLAMSSGTSIVTESIYENRFKYVDELARMGASVKVEGNTAIIDGVAELTGAKVCSPDLRAGAALVIAGLAAEGVTIVENIELVERGYENFEEKMRELGASMEKIDAEDEKSVRKARLKIG</sequence>
<organism evidence="14 15">
    <name type="scientific">Lachnoclostridium phytofermentans</name>
    <dbReference type="NCBI Taxonomy" id="66219"/>
    <lineage>
        <taxon>Bacteria</taxon>
        <taxon>Bacillati</taxon>
        <taxon>Bacillota</taxon>
        <taxon>Clostridia</taxon>
        <taxon>Lachnospirales</taxon>
        <taxon>Lachnospiraceae</taxon>
    </lineage>
</organism>
<evidence type="ECO:0000256" key="8">
    <source>
        <dbReference type="ARBA" id="ARBA00023306"/>
    </source>
</evidence>
<dbReference type="EMBL" id="DPVV01000149">
    <property type="protein sequence ID" value="HCL01625.1"/>
    <property type="molecule type" value="Genomic_DNA"/>
</dbReference>
<keyword evidence="7 12" id="KW-0573">Peptidoglycan synthesis</keyword>
<dbReference type="GO" id="GO:0008360">
    <property type="term" value="P:regulation of cell shape"/>
    <property type="evidence" value="ECO:0007669"/>
    <property type="project" value="UniProtKB-KW"/>
</dbReference>
<dbReference type="InterPro" id="IPR013792">
    <property type="entry name" value="RNA3'P_cycl/enolpyr_Trfase_a/b"/>
</dbReference>
<dbReference type="InterPro" id="IPR036968">
    <property type="entry name" value="Enolpyruvate_Tfrase_sf"/>
</dbReference>
<evidence type="ECO:0000256" key="9">
    <source>
        <dbReference type="ARBA" id="ARBA00023316"/>
    </source>
</evidence>
<feature type="active site" description="Proton donor" evidence="12">
    <location>
        <position position="117"/>
    </location>
</feature>
<evidence type="ECO:0000256" key="2">
    <source>
        <dbReference type="ARBA" id="ARBA00004752"/>
    </source>
</evidence>
<accession>A0A3D2X4Y9</accession>
<dbReference type="Proteomes" id="UP000262969">
    <property type="component" value="Unassembled WGS sequence"/>
</dbReference>
<dbReference type="InterPro" id="IPR050068">
    <property type="entry name" value="MurA_subfamily"/>
</dbReference>
<dbReference type="EC" id="2.5.1.7" evidence="12"/>
<comment type="function">
    <text evidence="12">Cell wall formation. Adds enolpyruvyl to UDP-N-acetylglucosamine.</text>
</comment>
<keyword evidence="6 12" id="KW-0133">Cell shape</keyword>
<comment type="catalytic activity">
    <reaction evidence="11 12">
        <text>phosphoenolpyruvate + UDP-N-acetyl-alpha-D-glucosamine = UDP-N-acetyl-3-O-(1-carboxyvinyl)-alpha-D-glucosamine + phosphate</text>
        <dbReference type="Rhea" id="RHEA:18681"/>
        <dbReference type="ChEBI" id="CHEBI:43474"/>
        <dbReference type="ChEBI" id="CHEBI:57705"/>
        <dbReference type="ChEBI" id="CHEBI:58702"/>
        <dbReference type="ChEBI" id="CHEBI:68483"/>
        <dbReference type="EC" id="2.5.1.7"/>
    </reaction>
</comment>
<dbReference type="PANTHER" id="PTHR43783">
    <property type="entry name" value="UDP-N-ACETYLGLUCOSAMINE 1-CARBOXYVINYLTRANSFERASE"/>
    <property type="match status" value="1"/>
</dbReference>
<evidence type="ECO:0000313" key="14">
    <source>
        <dbReference type="EMBL" id="HCL01625.1"/>
    </source>
</evidence>
<keyword evidence="3 12" id="KW-0963">Cytoplasm</keyword>
<keyword evidence="12" id="KW-0670">Pyruvate</keyword>
<dbReference type="SUPFAM" id="SSF55205">
    <property type="entry name" value="EPT/RTPC-like"/>
    <property type="match status" value="1"/>
</dbReference>
<dbReference type="UniPathway" id="UPA00219"/>
<feature type="binding site" evidence="12">
    <location>
        <begin position="22"/>
        <end position="23"/>
    </location>
    <ligand>
        <name>phosphoenolpyruvate</name>
        <dbReference type="ChEBI" id="CHEBI:58702"/>
    </ligand>
</feature>
<evidence type="ECO:0000256" key="4">
    <source>
        <dbReference type="ARBA" id="ARBA00022618"/>
    </source>
</evidence>
<feature type="binding site" evidence="12">
    <location>
        <position position="93"/>
    </location>
    <ligand>
        <name>UDP-N-acetyl-alpha-D-glucosamine</name>
        <dbReference type="ChEBI" id="CHEBI:57705"/>
    </ligand>
</feature>
<reference evidence="14 15" key="1">
    <citation type="journal article" date="2018" name="Nat. Biotechnol.">
        <title>A standardized bacterial taxonomy based on genome phylogeny substantially revises the tree of life.</title>
        <authorList>
            <person name="Parks D.H."/>
            <person name="Chuvochina M."/>
            <person name="Waite D.W."/>
            <person name="Rinke C."/>
            <person name="Skarshewski A."/>
            <person name="Chaumeil P.A."/>
            <person name="Hugenholtz P."/>
        </authorList>
    </citation>
    <scope>NUCLEOTIDE SEQUENCE [LARGE SCALE GENOMIC DNA]</scope>
    <source>
        <strain evidence="14">UBA11728</strain>
    </source>
</reference>
<dbReference type="HAMAP" id="MF_00111">
    <property type="entry name" value="MurA"/>
    <property type="match status" value="1"/>
</dbReference>
<dbReference type="PANTHER" id="PTHR43783:SF2">
    <property type="entry name" value="UDP-N-ACETYLGLUCOSAMINE 1-CARBOXYVINYLTRANSFERASE 2"/>
    <property type="match status" value="1"/>
</dbReference>
<dbReference type="GO" id="GO:0019277">
    <property type="term" value="P:UDP-N-acetylgalactosamine biosynthetic process"/>
    <property type="evidence" value="ECO:0007669"/>
    <property type="project" value="InterPro"/>
</dbReference>
<dbReference type="AlphaFoldDB" id="A0A3D2X4Y9"/>
<evidence type="ECO:0000256" key="1">
    <source>
        <dbReference type="ARBA" id="ARBA00004496"/>
    </source>
</evidence>
<dbReference type="CDD" id="cd01555">
    <property type="entry name" value="UdpNAET"/>
    <property type="match status" value="1"/>
</dbReference>
<dbReference type="InterPro" id="IPR001986">
    <property type="entry name" value="Enolpyruvate_Tfrase_dom"/>
</dbReference>
<dbReference type="Pfam" id="PF00275">
    <property type="entry name" value="EPSP_synthase"/>
    <property type="match status" value="1"/>
</dbReference>
<dbReference type="GO" id="GO:0051301">
    <property type="term" value="P:cell division"/>
    <property type="evidence" value="ECO:0007669"/>
    <property type="project" value="UniProtKB-KW"/>
</dbReference>
<protein>
    <recommendedName>
        <fullName evidence="12">UDP-N-acetylglucosamine 1-carboxyvinyltransferase</fullName>
        <ecNumber evidence="12">2.5.1.7</ecNumber>
    </recommendedName>
    <alternativeName>
        <fullName evidence="12">Enoylpyruvate transferase</fullName>
    </alternativeName>
    <alternativeName>
        <fullName evidence="12">UDP-N-acetylglucosamine enolpyruvyl transferase</fullName>
        <shortName evidence="12">EPT</shortName>
    </alternativeName>
</protein>
<evidence type="ECO:0000256" key="7">
    <source>
        <dbReference type="ARBA" id="ARBA00022984"/>
    </source>
</evidence>
<dbReference type="InterPro" id="IPR005750">
    <property type="entry name" value="UDP_GlcNAc_COvinyl_MurA"/>
</dbReference>
<proteinExistence type="inferred from homology"/>
<evidence type="ECO:0000256" key="3">
    <source>
        <dbReference type="ARBA" id="ARBA00022490"/>
    </source>
</evidence>
<dbReference type="Gene3D" id="3.65.10.10">
    <property type="entry name" value="Enolpyruvate transferase domain"/>
    <property type="match status" value="2"/>
</dbReference>
<comment type="subcellular location">
    <subcellularLocation>
        <location evidence="1 12">Cytoplasm</location>
    </subcellularLocation>
</comment>
<feature type="modified residue" description="2-(S-cysteinyl)pyruvic acid O-phosphothioketal" evidence="12">
    <location>
        <position position="117"/>
    </location>
</feature>
<evidence type="ECO:0000256" key="6">
    <source>
        <dbReference type="ARBA" id="ARBA00022960"/>
    </source>
</evidence>
<keyword evidence="9 12" id="KW-0961">Cell wall biogenesis/degradation</keyword>
<keyword evidence="5 12" id="KW-0808">Transferase</keyword>
<gene>
    <name evidence="12" type="primary">murA</name>
    <name evidence="14" type="ORF">DHW61_04290</name>
</gene>
<dbReference type="NCBIfam" id="TIGR01072">
    <property type="entry name" value="murA"/>
    <property type="match status" value="1"/>
</dbReference>